<feature type="compositionally biased region" description="Polar residues" evidence="17">
    <location>
        <begin position="559"/>
        <end position="576"/>
    </location>
</feature>
<comment type="function">
    <text evidence="16">Involved in capsid formation and genome binding. Shortly after infection, interaction between incoming particle-associated Gag proteins and host dynein allows centrosomal targeting of the viral genome (associated to Gag), prior to nucleus translocation and integration into host genome.</text>
</comment>
<evidence type="ECO:0000256" key="15">
    <source>
        <dbReference type="ARBA" id="ARBA00023296"/>
    </source>
</evidence>
<evidence type="ECO:0000256" key="7">
    <source>
        <dbReference type="ARBA" id="ARBA00022581"/>
    </source>
</evidence>
<keyword evidence="6" id="KW-1048">Host nucleus</keyword>
<keyword evidence="7" id="KW-0945">Host-virus interaction</keyword>
<dbReference type="GO" id="GO:0019013">
    <property type="term" value="C:viral nucleocapsid"/>
    <property type="evidence" value="ECO:0007669"/>
    <property type="project" value="UniProtKB-KW"/>
</dbReference>
<keyword evidence="8" id="KW-0946">Virion</keyword>
<dbReference type="GO" id="GO:0003677">
    <property type="term" value="F:DNA binding"/>
    <property type="evidence" value="ECO:0007669"/>
    <property type="project" value="UniProtKB-KW"/>
</dbReference>
<evidence type="ECO:0000256" key="3">
    <source>
        <dbReference type="ARBA" id="ARBA00004328"/>
    </source>
</evidence>
<feature type="compositionally biased region" description="Polar residues" evidence="17">
    <location>
        <begin position="596"/>
        <end position="605"/>
    </location>
</feature>
<feature type="domain" description="Gag polyprotein N-terminal" evidence="18">
    <location>
        <begin position="10"/>
        <end position="148"/>
    </location>
</feature>
<evidence type="ECO:0000259" key="19">
    <source>
        <dbReference type="Pfam" id="PF20673"/>
    </source>
</evidence>
<feature type="compositionally biased region" description="Low complexity" evidence="17">
    <location>
        <begin position="194"/>
        <end position="206"/>
    </location>
</feature>
<name>A0A2U9AG61_9RETR</name>
<protein>
    <recommendedName>
        <fullName evidence="4">Gag polyprotein</fullName>
    </recommendedName>
</protein>
<evidence type="ECO:0000256" key="4">
    <source>
        <dbReference type="ARBA" id="ARBA00019628"/>
    </source>
</evidence>
<evidence type="ECO:0000256" key="14">
    <source>
        <dbReference type="ARBA" id="ARBA00023200"/>
    </source>
</evidence>
<dbReference type="GO" id="GO:0042025">
    <property type="term" value="C:host cell nucleus"/>
    <property type="evidence" value="ECO:0007669"/>
    <property type="project" value="UniProtKB-SubCell"/>
</dbReference>
<evidence type="ECO:0000256" key="8">
    <source>
        <dbReference type="ARBA" id="ARBA00022844"/>
    </source>
</evidence>
<dbReference type="GO" id="GO:0075521">
    <property type="term" value="P:microtubule-dependent intracellular transport of viral material towards nucleus"/>
    <property type="evidence" value="ECO:0007669"/>
    <property type="project" value="UniProtKB-KW"/>
</dbReference>
<evidence type="ECO:0000256" key="13">
    <source>
        <dbReference type="ARBA" id="ARBA00023125"/>
    </source>
</evidence>
<dbReference type="GO" id="GO:0043657">
    <property type="term" value="C:host cell"/>
    <property type="evidence" value="ECO:0007669"/>
    <property type="project" value="GOC"/>
</dbReference>
<feature type="region of interest" description="Disordered" evidence="17">
    <location>
        <begin position="180"/>
        <end position="207"/>
    </location>
</feature>
<evidence type="ECO:0000256" key="12">
    <source>
        <dbReference type="ARBA" id="ARBA00023120"/>
    </source>
</evidence>
<dbReference type="Pfam" id="PF20672">
    <property type="entry name" value="Gag_FV_central"/>
    <property type="match status" value="1"/>
</dbReference>
<organism evidence="20">
    <name type="scientific">Simian foamy virus</name>
    <dbReference type="NCBI Taxonomy" id="11642"/>
    <lineage>
        <taxon>Viruses</taxon>
        <taxon>Riboviria</taxon>
        <taxon>Pararnavirae</taxon>
        <taxon>Artverviricota</taxon>
        <taxon>Revtraviricetes</taxon>
        <taxon>Ortervirales</taxon>
        <taxon>Retroviridae</taxon>
        <taxon>Spumaretrovirinae</taxon>
        <taxon>Simiispumavirus</taxon>
        <taxon>Simiispumavirus pantrosch</taxon>
    </lineage>
</organism>
<evidence type="ECO:0000256" key="9">
    <source>
        <dbReference type="ARBA" id="ARBA00022884"/>
    </source>
</evidence>
<gene>
    <name evidence="20" type="primary">gag</name>
</gene>
<comment type="subcellular location">
    <subcellularLocation>
        <location evidence="2">Host cytoplasm</location>
    </subcellularLocation>
    <subcellularLocation>
        <location evidence="1">Host nucleus</location>
    </subcellularLocation>
    <subcellularLocation>
        <location evidence="3">Virion</location>
    </subcellularLocation>
</comment>
<dbReference type="GO" id="GO:0003723">
    <property type="term" value="F:RNA binding"/>
    <property type="evidence" value="ECO:0007669"/>
    <property type="project" value="UniProtKB-KW"/>
</dbReference>
<evidence type="ECO:0000256" key="10">
    <source>
        <dbReference type="ARBA" id="ARBA00022952"/>
    </source>
</evidence>
<evidence type="ECO:0000313" key="20">
    <source>
        <dbReference type="EMBL" id="AWO77075.1"/>
    </source>
</evidence>
<dbReference type="InterPro" id="IPR049099">
    <property type="entry name" value="Gag_C"/>
</dbReference>
<feature type="domain" description="Gag polyprotein C-terminal" evidence="19">
    <location>
        <begin position="454"/>
        <end position="543"/>
    </location>
</feature>
<evidence type="ECO:0000256" key="17">
    <source>
        <dbReference type="SAM" id="MobiDB-lite"/>
    </source>
</evidence>
<reference evidence="20" key="1">
    <citation type="submission" date="2018-05" db="EMBL/GenBank/DDBJ databases">
        <title>First Complete Genome Sequence of the Simian Foamy Virus Infecting a Brachyteles arachnoides, a New World Primate.</title>
        <authorList>
            <person name="Muniz C.P.R."/>
            <person name="Cavalcante L.T.F."/>
            <person name="Dudley D.M."/>
            <person name="Pissinatti A."/>
            <person name="O'Connor D.H."/>
            <person name="Soares M.A."/>
            <person name="Santos A.F.A."/>
        </authorList>
    </citation>
    <scope>NUCLEOTIDE SEQUENCE</scope>
    <source>
        <strain evidence="20">SFVbar</strain>
    </source>
</reference>
<accession>A0A2U9AG61</accession>
<feature type="compositionally biased region" description="Polar residues" evidence="17">
    <location>
        <begin position="443"/>
        <end position="453"/>
    </location>
</feature>
<keyword evidence="5" id="KW-0167">Capsid protein</keyword>
<evidence type="ECO:0000259" key="18">
    <source>
        <dbReference type="Pfam" id="PF03276"/>
    </source>
</evidence>
<keyword evidence="10" id="KW-1177">Microtubular inwards viral transport</keyword>
<evidence type="ECO:0000256" key="6">
    <source>
        <dbReference type="ARBA" id="ARBA00022562"/>
    </source>
</evidence>
<evidence type="ECO:0000256" key="1">
    <source>
        <dbReference type="ARBA" id="ARBA00004147"/>
    </source>
</evidence>
<evidence type="ECO:0000256" key="16">
    <source>
        <dbReference type="ARBA" id="ARBA00025354"/>
    </source>
</evidence>
<dbReference type="InterPro" id="IPR004957">
    <property type="entry name" value="Gag_N"/>
</dbReference>
<dbReference type="GO" id="GO:0046718">
    <property type="term" value="P:symbiont entry into host cell"/>
    <property type="evidence" value="ECO:0007669"/>
    <property type="project" value="UniProtKB-KW"/>
</dbReference>
<dbReference type="Pfam" id="PF20673">
    <property type="entry name" value="Gag_spuma_C"/>
    <property type="match status" value="1"/>
</dbReference>
<dbReference type="EMBL" id="MH368762">
    <property type="protein sequence ID" value="AWO77075.1"/>
    <property type="molecule type" value="Genomic_DNA"/>
</dbReference>
<evidence type="ECO:0000256" key="5">
    <source>
        <dbReference type="ARBA" id="ARBA00022561"/>
    </source>
</evidence>
<feature type="region of interest" description="Disordered" evidence="17">
    <location>
        <begin position="440"/>
        <end position="605"/>
    </location>
</feature>
<keyword evidence="15" id="KW-1160">Virus entry into host cell</keyword>
<dbReference type="Pfam" id="PF03276">
    <property type="entry name" value="Gag_spuma_N"/>
    <property type="match status" value="1"/>
</dbReference>
<proteinExistence type="predicted"/>
<dbReference type="GO" id="GO:0030430">
    <property type="term" value="C:host cell cytoplasm"/>
    <property type="evidence" value="ECO:0007669"/>
    <property type="project" value="UniProtKB-SubCell"/>
</dbReference>
<keyword evidence="12" id="KW-1176">Cytoplasmic inwards viral transport</keyword>
<dbReference type="GO" id="GO:0019076">
    <property type="term" value="P:viral release from host cell"/>
    <property type="evidence" value="ECO:0007669"/>
    <property type="project" value="InterPro"/>
</dbReference>
<sequence length="605" mass="66158">MAQGNQRERLDVAHLAILLRENGLPTNPPHEEEYVLRMTEGWWGDHPRYTIVRVLFQDNQGNPLSRPAWEYIPRNMIPVRDSVIGCTYTQAQQAFENVDLARDPARFGPLSDGMFMITDPAWQGYVPLTAVEIADLDDGELRAHLDYSCLVSENTMADIIMLQRENDNLMQQNRRLQNLVSSSSVPPVGPPIAQSTPSGPSGQPPSVINMPAAPPVLIHPMTSIFPPPLGPVPSAPAPPVIPMLQPAAAAGDGTGYSIGGPIPVLPIAQIKAVIGETPSNPRDVPLWVAKHALAIEGTFPTGSPEVRSRILNALLTNHGGMNLTPQECVTWSTAAAHLYQKFYGVIPLHDLPTTMGNVAKTEGILVAFNMGMTFTNNSFDIVWGIIRPLLPGQASVAMLQGYLDQYPNQGQKAQAFPMLLRRTFETLGLNYLGQSIRAASAVRPSTSVSGNTNQGRGRGQQKSRPRPNNRPPNNKGNLPAPREPQTPPLQGRGNTQPTQRNPPSGYNFRPRPNKPSRYGGGPNPYRGHNNQKTKDNQIPQNRRSDNQEPNRQDRGREQQPGSQNRNQTRTINTIKASETRIIPSAPPAEEAPEVQHGTNQSPSGN</sequence>
<keyword evidence="9" id="KW-0694">RNA-binding</keyword>
<keyword evidence="11" id="KW-0543">Viral nucleoprotein</keyword>
<feature type="compositionally biased region" description="Polar residues" evidence="17">
    <location>
        <begin position="492"/>
        <end position="504"/>
    </location>
</feature>
<keyword evidence="14" id="KW-1035">Host cytoplasm</keyword>
<dbReference type="GO" id="GO:0044163">
    <property type="term" value="C:host cytoskeleton"/>
    <property type="evidence" value="ECO:0007669"/>
    <property type="project" value="InterPro"/>
</dbReference>
<feature type="compositionally biased region" description="Basic and acidic residues" evidence="17">
    <location>
        <begin position="542"/>
        <end position="557"/>
    </location>
</feature>
<keyword evidence="13" id="KW-0238">DNA-binding</keyword>
<evidence type="ECO:0000256" key="11">
    <source>
        <dbReference type="ARBA" id="ARBA00023086"/>
    </source>
</evidence>
<evidence type="ECO:0000256" key="2">
    <source>
        <dbReference type="ARBA" id="ARBA00004192"/>
    </source>
</evidence>